<gene>
    <name evidence="2" type="ORF">HNQ45_000574</name>
</gene>
<name>A0A9Q2CY87_9STAP</name>
<dbReference type="PRINTS" id="PR00095">
    <property type="entry name" value="ANTSNTHASEI"/>
</dbReference>
<dbReference type="Gene3D" id="3.60.120.10">
    <property type="entry name" value="Anthranilate synthase"/>
    <property type="match status" value="1"/>
</dbReference>
<dbReference type="PANTHER" id="PTHR11236">
    <property type="entry name" value="AMINOBENZOATE/ANTHRANILATE SYNTHASE"/>
    <property type="match status" value="1"/>
</dbReference>
<proteinExistence type="predicted"/>
<evidence type="ECO:0000313" key="3">
    <source>
        <dbReference type="Proteomes" id="UP000579136"/>
    </source>
</evidence>
<dbReference type="InterPro" id="IPR005801">
    <property type="entry name" value="ADC_synthase"/>
</dbReference>
<dbReference type="PANTHER" id="PTHR11236:SF50">
    <property type="entry name" value="AMINODEOXYCHORISMATE SYNTHASE COMPONENT 1"/>
    <property type="match status" value="1"/>
</dbReference>
<dbReference type="EMBL" id="JACHHF010000003">
    <property type="protein sequence ID" value="MBB5175699.1"/>
    <property type="molecule type" value="Genomic_DNA"/>
</dbReference>
<dbReference type="AlphaFoldDB" id="A0A9Q2CY87"/>
<dbReference type="InterPro" id="IPR019999">
    <property type="entry name" value="Anth_synth_I-like"/>
</dbReference>
<dbReference type="RefSeq" id="WP_183673234.1">
    <property type="nucleotide sequence ID" value="NZ_CBCRYX010000002.1"/>
</dbReference>
<dbReference type="SUPFAM" id="SSF56322">
    <property type="entry name" value="ADC synthase"/>
    <property type="match status" value="1"/>
</dbReference>
<protein>
    <submittedName>
        <fullName evidence="2">Aminodeoxychorismate synthase component I</fullName>
    </submittedName>
</protein>
<dbReference type="Pfam" id="PF00425">
    <property type="entry name" value="Chorismate_bind"/>
    <property type="match status" value="1"/>
</dbReference>
<dbReference type="GO" id="GO:0000162">
    <property type="term" value="P:L-tryptophan biosynthetic process"/>
    <property type="evidence" value="ECO:0007669"/>
    <property type="project" value="TreeGrafter"/>
</dbReference>
<accession>A0A9Q2CY87</accession>
<dbReference type="InterPro" id="IPR005802">
    <property type="entry name" value="ADC_synth_comp_1"/>
</dbReference>
<dbReference type="InterPro" id="IPR015890">
    <property type="entry name" value="Chorismate_C"/>
</dbReference>
<reference evidence="2 3" key="1">
    <citation type="submission" date="2020-08" db="EMBL/GenBank/DDBJ databases">
        <title>Genomic Encyclopedia of Type Strains, Phase IV (KMG-IV): sequencing the most valuable type-strain genomes for metagenomic binning, comparative biology and taxonomic classification.</title>
        <authorList>
            <person name="Goeker M."/>
        </authorList>
    </citation>
    <scope>NUCLEOTIDE SEQUENCE [LARGE SCALE GENOMIC DNA]</scope>
    <source>
        <strain evidence="2 3">DSM 19163</strain>
    </source>
</reference>
<feature type="domain" description="Chorismate-utilising enzyme C-terminal" evidence="1">
    <location>
        <begin position="98"/>
        <end position="351"/>
    </location>
</feature>
<dbReference type="GO" id="GO:0009396">
    <property type="term" value="P:folic acid-containing compound biosynthetic process"/>
    <property type="evidence" value="ECO:0007669"/>
    <property type="project" value="InterPro"/>
</dbReference>
<evidence type="ECO:0000259" key="1">
    <source>
        <dbReference type="Pfam" id="PF00425"/>
    </source>
</evidence>
<sequence length="360" mass="41079">MKAHMNFTKNGVVEDLYFIDPVAVYDENISLQEALDNLETAQKNGQYGIFAVTYESHDDNKKEFLAAVYDTPVSREEFLLSRENGDYVISKYKMAETQEEIENNIEKVRDYIRDGHTYQVNYTTRMYGEFSGDAHTLYETLTKKNNGGYTAYIEHDDLQIVSCSPELFFEIDKDRTIRTRPMKGTAPRGETDAEDKANYDFLRNSKKDRAENVMIVDLLRNDVSKVSEPGSVKAPKLFTIEKYNTVFQMTSTVEGKLLDIPFREIFTSLYPCGSITGAPKLMTMKIIEELESTKRGYYCGAIGMFHDDETVVVNVPIRTIVIEGNEYTYAAGGGITYNSNKTSEYKEILAKSKFLEQAYV</sequence>
<dbReference type="Proteomes" id="UP000579136">
    <property type="component" value="Unassembled WGS sequence"/>
</dbReference>
<dbReference type="GO" id="GO:0046820">
    <property type="term" value="F:4-amino-4-deoxychorismate synthase activity"/>
    <property type="evidence" value="ECO:0007669"/>
    <property type="project" value="TreeGrafter"/>
</dbReference>
<dbReference type="NCBIfam" id="TIGR00553">
    <property type="entry name" value="pabB"/>
    <property type="match status" value="1"/>
</dbReference>
<comment type="caution">
    <text evidence="2">The sequence shown here is derived from an EMBL/GenBank/DDBJ whole genome shotgun (WGS) entry which is preliminary data.</text>
</comment>
<organism evidence="2 3">
    <name type="scientific">Nosocomiicoccus ampullae</name>
    <dbReference type="NCBI Taxonomy" id="489910"/>
    <lineage>
        <taxon>Bacteria</taxon>
        <taxon>Bacillati</taxon>
        <taxon>Bacillota</taxon>
        <taxon>Bacilli</taxon>
        <taxon>Bacillales</taxon>
        <taxon>Staphylococcaceae</taxon>
        <taxon>Nosocomiicoccus</taxon>
    </lineage>
</organism>
<evidence type="ECO:0000313" key="2">
    <source>
        <dbReference type="EMBL" id="MBB5175699.1"/>
    </source>
</evidence>
<keyword evidence="3" id="KW-1185">Reference proteome</keyword>